<reference evidence="2 3" key="1">
    <citation type="submission" date="2024-05" db="EMBL/GenBank/DDBJ databases">
        <title>Genome sequencing and assembly of Indian major carp, Cirrhinus mrigala (Hamilton, 1822).</title>
        <authorList>
            <person name="Mohindra V."/>
            <person name="Chowdhury L.M."/>
            <person name="Lal K."/>
            <person name="Jena J.K."/>
        </authorList>
    </citation>
    <scope>NUCLEOTIDE SEQUENCE [LARGE SCALE GENOMIC DNA]</scope>
    <source>
        <strain evidence="2">CM1030</strain>
        <tissue evidence="2">Blood</tissue>
    </source>
</reference>
<feature type="non-terminal residue" evidence="2">
    <location>
        <position position="1"/>
    </location>
</feature>
<dbReference type="Proteomes" id="UP001529510">
    <property type="component" value="Unassembled WGS sequence"/>
</dbReference>
<dbReference type="InterPro" id="IPR043502">
    <property type="entry name" value="DNA/RNA_pol_sf"/>
</dbReference>
<sequence length="750" mass="83416">LCVPPCKRYITSGDTHSMCVVCLGAEHAVSALEGANCLHCELLPLRMLRREPSPAFLKICWREWRRVTPPSPSLPGRSVARSEGSEAHTAATSSQGTGSSLHLSSSKEGDLESTIEEPLPQSVQYEELLEVVTRAVAKLNIDWPAEVKAAPQRSKLDERFLWSKPPSSRRSLPFFPDLHEEIARSWARPYSARLFIPASDYYGNVAERCPGLLPSKPLHTTLALVGKGYAAAGQAGACLHTMSVLQAYQADLLKGLAEGDKVDLEELRRTADLALRATKETARAAMVVAERHLWLTLSDMKEKDRVFLLDAPLEPSGLFGDAVDSVVSRYQEAHKQAAAFQRLCGCWASSYREVQKLSVATRAPPSRDQDQRHSRPGSSKVRPDLRPPAKTAEGSPYRGRAGCTALNGVHLFSVPSGDYLAAWKLLPNVSAWVLRTVEKGYSIQFGALPPSFDRVFPTVVSPDQGLVMEQIVETLLRKEAIEVVPPHDRESGFYSRYFIVLKKDGGLRPIIDLRRLNRSVMRLKFKMLTLKQVYFLPDLRDRHMLVRTDNTAVVYYINHQGGLRSCLLYKLAHQILVWSQDKLLSLRAVHVPGHLNVGADVLSRQGPRPWEWMLHPEVVKQIWKVFGPAQVDLFATREKAQCPLWFSLVHPAPLGLDAMVQTWPRLRLYAFPPIVLLPGSSGENPPGRGQFTASSPVLAGPSMVLGPDFSPRRFSMGDSRQEGSPLTGEVVETILQSRAPSTRKLYPLKW</sequence>
<name>A0ABD0MQB6_CIRMR</name>
<evidence type="ECO:0000256" key="1">
    <source>
        <dbReference type="SAM" id="MobiDB-lite"/>
    </source>
</evidence>
<dbReference type="SUPFAM" id="SSF56672">
    <property type="entry name" value="DNA/RNA polymerases"/>
    <property type="match status" value="1"/>
</dbReference>
<dbReference type="CDD" id="cd09275">
    <property type="entry name" value="RNase_HI_RT_DIRS1"/>
    <property type="match status" value="1"/>
</dbReference>
<gene>
    <name evidence="2" type="ORF">M9458_051978</name>
</gene>
<protein>
    <submittedName>
        <fullName evidence="2">Uncharacterized protein</fullName>
    </submittedName>
</protein>
<organism evidence="2 3">
    <name type="scientific">Cirrhinus mrigala</name>
    <name type="common">Mrigala</name>
    <dbReference type="NCBI Taxonomy" id="683832"/>
    <lineage>
        <taxon>Eukaryota</taxon>
        <taxon>Metazoa</taxon>
        <taxon>Chordata</taxon>
        <taxon>Craniata</taxon>
        <taxon>Vertebrata</taxon>
        <taxon>Euteleostomi</taxon>
        <taxon>Actinopterygii</taxon>
        <taxon>Neopterygii</taxon>
        <taxon>Teleostei</taxon>
        <taxon>Ostariophysi</taxon>
        <taxon>Cypriniformes</taxon>
        <taxon>Cyprinidae</taxon>
        <taxon>Labeoninae</taxon>
        <taxon>Labeonini</taxon>
        <taxon>Cirrhinus</taxon>
    </lineage>
</organism>
<dbReference type="Gene3D" id="3.10.10.10">
    <property type="entry name" value="HIV Type 1 Reverse Transcriptase, subunit A, domain 1"/>
    <property type="match status" value="1"/>
</dbReference>
<feature type="compositionally biased region" description="Low complexity" evidence="1">
    <location>
        <begin position="89"/>
        <end position="100"/>
    </location>
</feature>
<proteinExistence type="predicted"/>
<dbReference type="AlphaFoldDB" id="A0ABD0MQB6"/>
<accession>A0ABD0MQB6</accession>
<dbReference type="PANTHER" id="PTHR33050">
    <property type="entry name" value="REVERSE TRANSCRIPTASE DOMAIN-CONTAINING PROTEIN"/>
    <property type="match status" value="1"/>
</dbReference>
<feature type="region of interest" description="Disordered" evidence="1">
    <location>
        <begin position="70"/>
        <end position="117"/>
    </location>
</feature>
<dbReference type="InterPro" id="IPR052055">
    <property type="entry name" value="Hepadnavirus_pol/RT"/>
</dbReference>
<comment type="caution">
    <text evidence="2">The sequence shown here is derived from an EMBL/GenBank/DDBJ whole genome shotgun (WGS) entry which is preliminary data.</text>
</comment>
<feature type="region of interest" description="Disordered" evidence="1">
    <location>
        <begin position="358"/>
        <end position="398"/>
    </location>
</feature>
<evidence type="ECO:0000313" key="3">
    <source>
        <dbReference type="Proteomes" id="UP001529510"/>
    </source>
</evidence>
<dbReference type="EMBL" id="JAMKFB020000189">
    <property type="protein sequence ID" value="KAL0152255.1"/>
    <property type="molecule type" value="Genomic_DNA"/>
</dbReference>
<dbReference type="PANTHER" id="PTHR33050:SF7">
    <property type="entry name" value="RIBONUCLEASE H"/>
    <property type="match status" value="1"/>
</dbReference>
<evidence type="ECO:0000313" key="2">
    <source>
        <dbReference type="EMBL" id="KAL0152255.1"/>
    </source>
</evidence>
<keyword evidence="3" id="KW-1185">Reference proteome</keyword>